<evidence type="ECO:0000256" key="4">
    <source>
        <dbReference type="ARBA" id="ARBA00022499"/>
    </source>
</evidence>
<keyword evidence="13" id="KW-1185">Reference proteome</keyword>
<feature type="compositionally biased region" description="Polar residues" evidence="10">
    <location>
        <begin position="70"/>
        <end position="81"/>
    </location>
</feature>
<dbReference type="eggNOG" id="ENOG502QREZ">
    <property type="taxonomic scope" value="Eukaryota"/>
</dbReference>
<dbReference type="PANTHER" id="PTHR31169">
    <property type="entry name" value="OS05G0300700 PROTEIN"/>
    <property type="match status" value="1"/>
</dbReference>
<keyword evidence="8" id="KW-0804">Transcription</keyword>
<gene>
    <name evidence="12" type="ordered locus">VIT_17s0000g02040</name>
</gene>
<evidence type="ECO:0000313" key="12">
    <source>
        <dbReference type="EMBL" id="CCB43295.1"/>
    </source>
</evidence>
<dbReference type="InterPro" id="IPR018866">
    <property type="entry name" value="Znf-4CXXC_R1"/>
</dbReference>
<dbReference type="HOGENOM" id="CLU_084914_0_0_1"/>
<keyword evidence="6" id="KW-0832">Ubl conjugation</keyword>
<dbReference type="InParanoid" id="F6GSP0"/>
<dbReference type="Pfam" id="PF10497">
    <property type="entry name" value="zf-4CXXC_R1"/>
    <property type="match status" value="1"/>
</dbReference>
<dbReference type="InterPro" id="IPR040221">
    <property type="entry name" value="CDCA7/CDA7L"/>
</dbReference>
<feature type="domain" description="Zinc-finger" evidence="11">
    <location>
        <begin position="105"/>
        <end position="189"/>
    </location>
</feature>
<keyword evidence="5" id="KW-0597">Phosphoprotein</keyword>
<evidence type="ECO:0000259" key="11">
    <source>
        <dbReference type="Pfam" id="PF10497"/>
    </source>
</evidence>
<evidence type="ECO:0000256" key="10">
    <source>
        <dbReference type="SAM" id="MobiDB-lite"/>
    </source>
</evidence>
<accession>F6GSP0</accession>
<evidence type="ECO:0000256" key="7">
    <source>
        <dbReference type="ARBA" id="ARBA00023015"/>
    </source>
</evidence>
<dbReference type="GO" id="GO:0006355">
    <property type="term" value="P:regulation of DNA-templated transcription"/>
    <property type="evidence" value="ECO:0007669"/>
    <property type="project" value="InterPro"/>
</dbReference>
<organism evidence="12 13">
    <name type="scientific">Vitis vinifera</name>
    <name type="common">Grape</name>
    <dbReference type="NCBI Taxonomy" id="29760"/>
    <lineage>
        <taxon>Eukaryota</taxon>
        <taxon>Viridiplantae</taxon>
        <taxon>Streptophyta</taxon>
        <taxon>Embryophyta</taxon>
        <taxon>Tracheophyta</taxon>
        <taxon>Spermatophyta</taxon>
        <taxon>Magnoliopsida</taxon>
        <taxon>eudicotyledons</taxon>
        <taxon>Gunneridae</taxon>
        <taxon>Pentapetalae</taxon>
        <taxon>rosids</taxon>
        <taxon>Vitales</taxon>
        <taxon>Vitaceae</taxon>
        <taxon>Viteae</taxon>
        <taxon>Vitis</taxon>
    </lineage>
</organism>
<dbReference type="GO" id="GO:0005634">
    <property type="term" value="C:nucleus"/>
    <property type="evidence" value="ECO:0000318"/>
    <property type="project" value="GO_Central"/>
</dbReference>
<name>F6GSP0_VITVI</name>
<dbReference type="ExpressionAtlas" id="F6GSP0">
    <property type="expression patterns" value="baseline and differential"/>
</dbReference>
<evidence type="ECO:0000256" key="1">
    <source>
        <dbReference type="ARBA" id="ARBA00004123"/>
    </source>
</evidence>
<keyword evidence="7" id="KW-0805">Transcription regulation</keyword>
<dbReference type="PaxDb" id="29760-VIT_17s0000g02040.t01"/>
<feature type="region of interest" description="Disordered" evidence="10">
    <location>
        <begin position="68"/>
        <end position="97"/>
    </location>
</feature>
<evidence type="ECO:0000313" key="13">
    <source>
        <dbReference type="Proteomes" id="UP000009183"/>
    </source>
</evidence>
<keyword evidence="3" id="KW-0963">Cytoplasm</keyword>
<evidence type="ECO:0000256" key="2">
    <source>
        <dbReference type="ARBA" id="ARBA00004496"/>
    </source>
</evidence>
<dbReference type="Proteomes" id="UP000009183">
    <property type="component" value="Chromosome 17"/>
</dbReference>
<reference evidence="13" key="1">
    <citation type="journal article" date="2007" name="Nature">
        <title>The grapevine genome sequence suggests ancestral hexaploidization in major angiosperm phyla.</title>
        <authorList>
            <consortium name="The French-Italian Public Consortium for Grapevine Genome Characterization."/>
            <person name="Jaillon O."/>
            <person name="Aury J.-M."/>
            <person name="Noel B."/>
            <person name="Policriti A."/>
            <person name="Clepet C."/>
            <person name="Casagrande A."/>
            <person name="Choisne N."/>
            <person name="Aubourg S."/>
            <person name="Vitulo N."/>
            <person name="Jubin C."/>
            <person name="Vezzi A."/>
            <person name="Legeai F."/>
            <person name="Hugueney P."/>
            <person name="Dasilva C."/>
            <person name="Horner D."/>
            <person name="Mica E."/>
            <person name="Jublot D."/>
            <person name="Poulain J."/>
            <person name="Bruyere C."/>
            <person name="Billault A."/>
            <person name="Segurens B."/>
            <person name="Gouyvenoux M."/>
            <person name="Ugarte E."/>
            <person name="Cattonaro F."/>
            <person name="Anthouard V."/>
            <person name="Vico V."/>
            <person name="Del Fabbro C."/>
            <person name="Alaux M."/>
            <person name="Di Gaspero G."/>
            <person name="Dumas V."/>
            <person name="Felice N."/>
            <person name="Paillard S."/>
            <person name="Juman I."/>
            <person name="Moroldo M."/>
            <person name="Scalabrin S."/>
            <person name="Canaguier A."/>
            <person name="Le Clainche I."/>
            <person name="Malacrida G."/>
            <person name="Durand E."/>
            <person name="Pesole G."/>
            <person name="Laucou V."/>
            <person name="Chatelet P."/>
            <person name="Merdinoglu D."/>
            <person name="Delledonne M."/>
            <person name="Pezzotti M."/>
            <person name="Lecharny A."/>
            <person name="Scarpelli C."/>
            <person name="Artiguenave F."/>
            <person name="Pe M.E."/>
            <person name="Valle G."/>
            <person name="Morgante M."/>
            <person name="Caboche M."/>
            <person name="Adam-Blondon A.-F."/>
            <person name="Weissenbach J."/>
            <person name="Quetier F."/>
            <person name="Wincker P."/>
        </authorList>
    </citation>
    <scope>NUCLEOTIDE SEQUENCE [LARGE SCALE GENOMIC DNA]</scope>
    <source>
        <strain evidence="13">cv. Pinot noir / PN40024</strain>
    </source>
</reference>
<dbReference type="GO" id="GO:0005737">
    <property type="term" value="C:cytoplasm"/>
    <property type="evidence" value="ECO:0007669"/>
    <property type="project" value="UniProtKB-SubCell"/>
</dbReference>
<sequence>MGRLSAKIDYEEIRIARILENQAKLASLGLNKTLADLRAVASSAKSVKSHVRKAPKIYYSGMPLRRSSRLTKASTTESPSGHDSLRRSNRLRGIPRDPISLPQGKTDCSVCHSSNGVLCRACLKVRYGEEMDEVRANKNWMCPHCIEEKGINPKWICNSSFCLKKRRMAPTGIAIFRAREMGYKSVAHLIMDELQQTQNRRR</sequence>
<evidence type="ECO:0000256" key="8">
    <source>
        <dbReference type="ARBA" id="ARBA00023163"/>
    </source>
</evidence>
<comment type="subcellular location">
    <subcellularLocation>
        <location evidence="2">Cytoplasm</location>
    </subcellularLocation>
    <subcellularLocation>
        <location evidence="1">Nucleus</location>
    </subcellularLocation>
</comment>
<dbReference type="EMBL" id="FN594950">
    <property type="protein sequence ID" value="CCB43295.1"/>
    <property type="molecule type" value="Genomic_DNA"/>
</dbReference>
<evidence type="ECO:0000256" key="6">
    <source>
        <dbReference type="ARBA" id="ARBA00022843"/>
    </source>
</evidence>
<proteinExistence type="predicted"/>
<keyword evidence="4" id="KW-1017">Isopeptide bond</keyword>
<dbReference type="PANTHER" id="PTHR31169:SF15">
    <property type="entry name" value="EXPRESSED PROTEIN"/>
    <property type="match status" value="1"/>
</dbReference>
<evidence type="ECO:0000256" key="9">
    <source>
        <dbReference type="ARBA" id="ARBA00023242"/>
    </source>
</evidence>
<evidence type="ECO:0000256" key="5">
    <source>
        <dbReference type="ARBA" id="ARBA00022553"/>
    </source>
</evidence>
<dbReference type="AlphaFoldDB" id="F6GSP0"/>
<protein>
    <recommendedName>
        <fullName evidence="11">Zinc-finger domain-containing protein</fullName>
    </recommendedName>
</protein>
<evidence type="ECO:0000256" key="3">
    <source>
        <dbReference type="ARBA" id="ARBA00022490"/>
    </source>
</evidence>
<keyword evidence="9" id="KW-0539">Nucleus</keyword>